<reference evidence="3" key="2">
    <citation type="submission" date="2017-06" db="EMBL/GenBank/DDBJ databases">
        <title>WGS assembly of Brachypodium distachyon.</title>
        <authorList>
            <consortium name="The International Brachypodium Initiative"/>
            <person name="Lucas S."/>
            <person name="Harmon-Smith M."/>
            <person name="Lail K."/>
            <person name="Tice H."/>
            <person name="Grimwood J."/>
            <person name="Bruce D."/>
            <person name="Barry K."/>
            <person name="Shu S."/>
            <person name="Lindquist E."/>
            <person name="Wang M."/>
            <person name="Pitluck S."/>
            <person name="Vogel J.P."/>
            <person name="Garvin D.F."/>
            <person name="Mockler T.C."/>
            <person name="Schmutz J."/>
            <person name="Rokhsar D."/>
            <person name="Bevan M.W."/>
        </authorList>
    </citation>
    <scope>NUCLEOTIDE SEQUENCE</scope>
    <source>
        <strain evidence="3">Bd21</strain>
    </source>
</reference>
<accession>A0A2K2CTF2</accession>
<keyword evidence="5" id="KW-1185">Reference proteome</keyword>
<reference evidence="3 4" key="1">
    <citation type="journal article" date="2010" name="Nature">
        <title>Genome sequencing and analysis of the model grass Brachypodium distachyon.</title>
        <authorList>
            <consortium name="International Brachypodium Initiative"/>
        </authorList>
    </citation>
    <scope>NUCLEOTIDE SEQUENCE [LARGE SCALE GENOMIC DNA]</scope>
    <source>
        <strain evidence="3 4">Bd21</strain>
    </source>
</reference>
<feature type="compositionally biased region" description="Acidic residues" evidence="1">
    <location>
        <begin position="85"/>
        <end position="113"/>
    </location>
</feature>
<name>A0A2K2CTF2_BRADI</name>
<dbReference type="EMBL" id="CM000883">
    <property type="protein sequence ID" value="PNT65308.1"/>
    <property type="molecule type" value="Genomic_DNA"/>
</dbReference>
<evidence type="ECO:0000256" key="1">
    <source>
        <dbReference type="SAM" id="MobiDB-lite"/>
    </source>
</evidence>
<sequence>MAPTTRAGARRALFVDESTADEPSDACSRTNEDNGRARRKRRRSLDVFSYAYEQDVILRKRMAKFTAMFGCIFFMVMFMFAYEEEEEEEDDDVSTEEEEDEEDNDVSTEEDKDDVSTDIQEEEEDDTYYLDADLLECSLDCLKAVKARIRRELGPGNVICDEVIDMFEHDLDIDQDELKTAHDMFASKDRKFRSLMALSMDMRRDWLLIHIRKL</sequence>
<dbReference type="GeneID" id="104584751"/>
<protein>
    <submittedName>
        <fullName evidence="3 4">Uncharacterized protein</fullName>
    </submittedName>
</protein>
<gene>
    <name evidence="4" type="primary">LOC104584751</name>
    <name evidence="3" type="ORF">BRADI_4g40130v3</name>
</gene>
<reference evidence="4" key="3">
    <citation type="submission" date="2018-08" db="UniProtKB">
        <authorList>
            <consortium name="EnsemblPlants"/>
        </authorList>
    </citation>
    <scope>IDENTIFICATION</scope>
    <source>
        <strain evidence="4">cv. Bd21</strain>
    </source>
</reference>
<dbReference type="Proteomes" id="UP000008810">
    <property type="component" value="Chromosome 4"/>
</dbReference>
<dbReference type="OrthoDB" id="690301at2759"/>
<dbReference type="RefSeq" id="XP_010238610.1">
    <property type="nucleotide sequence ID" value="XM_010240308.3"/>
</dbReference>
<evidence type="ECO:0000313" key="4">
    <source>
        <dbReference type="EnsemblPlants" id="PNT65308"/>
    </source>
</evidence>
<keyword evidence="2" id="KW-0812">Transmembrane</keyword>
<dbReference type="ExpressionAtlas" id="A0A2K2CTF2">
    <property type="expression patterns" value="baseline and differential"/>
</dbReference>
<keyword evidence="2" id="KW-0472">Membrane</keyword>
<feature type="region of interest" description="Disordered" evidence="1">
    <location>
        <begin position="85"/>
        <end position="123"/>
    </location>
</feature>
<dbReference type="EnsemblPlants" id="PNT65308">
    <property type="protein sequence ID" value="PNT65308"/>
    <property type="gene ID" value="BRADI_4g40130v3"/>
</dbReference>
<organism evidence="3">
    <name type="scientific">Brachypodium distachyon</name>
    <name type="common">Purple false brome</name>
    <name type="synonym">Trachynia distachya</name>
    <dbReference type="NCBI Taxonomy" id="15368"/>
    <lineage>
        <taxon>Eukaryota</taxon>
        <taxon>Viridiplantae</taxon>
        <taxon>Streptophyta</taxon>
        <taxon>Embryophyta</taxon>
        <taxon>Tracheophyta</taxon>
        <taxon>Spermatophyta</taxon>
        <taxon>Magnoliopsida</taxon>
        <taxon>Liliopsida</taxon>
        <taxon>Poales</taxon>
        <taxon>Poaceae</taxon>
        <taxon>BOP clade</taxon>
        <taxon>Pooideae</taxon>
        <taxon>Stipodae</taxon>
        <taxon>Brachypodieae</taxon>
        <taxon>Brachypodium</taxon>
    </lineage>
</organism>
<dbReference type="Gramene" id="PNT65308">
    <property type="protein sequence ID" value="PNT65308"/>
    <property type="gene ID" value="BRADI_4g40130v3"/>
</dbReference>
<keyword evidence="2" id="KW-1133">Transmembrane helix</keyword>
<dbReference type="KEGG" id="bdi:104584751"/>
<evidence type="ECO:0000256" key="2">
    <source>
        <dbReference type="SAM" id="Phobius"/>
    </source>
</evidence>
<proteinExistence type="predicted"/>
<evidence type="ECO:0000313" key="3">
    <source>
        <dbReference type="EMBL" id="PNT65308.1"/>
    </source>
</evidence>
<evidence type="ECO:0000313" key="5">
    <source>
        <dbReference type="Proteomes" id="UP000008810"/>
    </source>
</evidence>
<feature type="region of interest" description="Disordered" evidence="1">
    <location>
        <begin position="1"/>
        <end position="38"/>
    </location>
</feature>
<dbReference type="AlphaFoldDB" id="A0A2K2CTF2"/>
<feature type="transmembrane region" description="Helical" evidence="2">
    <location>
        <begin position="65"/>
        <end position="82"/>
    </location>
</feature>